<dbReference type="Gene3D" id="2.40.420.20">
    <property type="match status" value="1"/>
</dbReference>
<dbReference type="RefSeq" id="WP_183073263.1">
    <property type="nucleotide sequence ID" value="NZ_UIHC01000003.1"/>
</dbReference>
<organism evidence="5 6">
    <name type="scientific">Roseinatronobacter ekhonensis</name>
    <dbReference type="NCBI Taxonomy" id="254356"/>
    <lineage>
        <taxon>Bacteria</taxon>
        <taxon>Pseudomonadati</taxon>
        <taxon>Pseudomonadota</taxon>
        <taxon>Alphaproteobacteria</taxon>
        <taxon>Rhodobacterales</taxon>
        <taxon>Paracoccaceae</taxon>
        <taxon>Roseinatronobacter</taxon>
    </lineage>
</organism>
<evidence type="ECO:0000313" key="6">
    <source>
        <dbReference type="Proteomes" id="UP000272908"/>
    </source>
</evidence>
<evidence type="ECO:0000259" key="4">
    <source>
        <dbReference type="Pfam" id="PF25954"/>
    </source>
</evidence>
<dbReference type="AlphaFoldDB" id="A0A3B0M554"/>
<dbReference type="EMBL" id="UIHC01000003">
    <property type="protein sequence ID" value="SUZ30650.1"/>
    <property type="molecule type" value="Genomic_DNA"/>
</dbReference>
<name>A0A3B0M554_9RHOB</name>
<dbReference type="Gene3D" id="1.10.287.470">
    <property type="entry name" value="Helix hairpin bin"/>
    <property type="match status" value="1"/>
</dbReference>
<dbReference type="PANTHER" id="PTHR30469:SF36">
    <property type="entry name" value="BLL3903 PROTEIN"/>
    <property type="match status" value="1"/>
</dbReference>
<dbReference type="InterPro" id="IPR006143">
    <property type="entry name" value="RND_pump_MFP"/>
</dbReference>
<feature type="coiled-coil region" evidence="2">
    <location>
        <begin position="118"/>
        <end position="181"/>
    </location>
</feature>
<dbReference type="Proteomes" id="UP000272908">
    <property type="component" value="Unassembled WGS sequence"/>
</dbReference>
<accession>A0A3B0M554</accession>
<reference evidence="6" key="1">
    <citation type="submission" date="2018-08" db="EMBL/GenBank/DDBJ databases">
        <authorList>
            <person name="Rodrigo-Torres L."/>
            <person name="Arahal R. D."/>
            <person name="Lucena T."/>
        </authorList>
    </citation>
    <scope>NUCLEOTIDE SEQUENCE [LARGE SCALE GENOMIC DNA]</scope>
    <source>
        <strain evidence="6">CECT 7235</strain>
    </source>
</reference>
<proteinExistence type="inferred from homology"/>
<keyword evidence="2" id="KW-0175">Coiled coil</keyword>
<dbReference type="GO" id="GO:1990281">
    <property type="term" value="C:efflux pump complex"/>
    <property type="evidence" value="ECO:0007669"/>
    <property type="project" value="TreeGrafter"/>
</dbReference>
<sequence length="391" mass="41938">MRHLLHLALTLAVIAGTGILWITYVPSAASFLDRVGVAGFLRVEPAQAEKSGGRGGWGGGGPTQVVTATVTDAETSDVVEAIGDGEALRSAILRTEVGGEVVEVNHTTGGRVKAGTVILQLSAEAERIEVERAELSLQDARDEVERMSSLQGTGSVSEVRLREARLALRTAELDLREAAYELDRRSIRAPFDGEIGLIDIVVGDRMSAGEEVTSLTDRSEVLVDFRVPERAIGLLELGMTFEARPLGFAGAPLEGTIRAVDGVVNRRSRTMRVQGKLDNSLDRLRVGMAFSVVLRFPGETLAAVNPLAVQWGSEGSFVWVVRDGTAQRVYVGIRQRDADRVLIAGDIAPGEKVVVEGVQSLRPGAEVAIAQEDASLRADVDSQDRERENPT</sequence>
<evidence type="ECO:0000256" key="1">
    <source>
        <dbReference type="ARBA" id="ARBA00009477"/>
    </source>
</evidence>
<gene>
    <name evidence="5" type="primary">mdtA</name>
    <name evidence="5" type="ORF">ROE7235_00376</name>
</gene>
<dbReference type="GO" id="GO:0015562">
    <property type="term" value="F:efflux transmembrane transporter activity"/>
    <property type="evidence" value="ECO:0007669"/>
    <property type="project" value="TreeGrafter"/>
</dbReference>
<protein>
    <submittedName>
        <fullName evidence="5">Multidrug resistance protein MdtA</fullName>
    </submittedName>
</protein>
<evidence type="ECO:0000256" key="2">
    <source>
        <dbReference type="SAM" id="Coils"/>
    </source>
</evidence>
<dbReference type="Pfam" id="PF25917">
    <property type="entry name" value="BSH_RND"/>
    <property type="match status" value="1"/>
</dbReference>
<comment type="similarity">
    <text evidence="1">Belongs to the membrane fusion protein (MFP) (TC 8.A.1) family.</text>
</comment>
<dbReference type="SUPFAM" id="SSF111369">
    <property type="entry name" value="HlyD-like secretion proteins"/>
    <property type="match status" value="1"/>
</dbReference>
<dbReference type="NCBIfam" id="TIGR01730">
    <property type="entry name" value="RND_mfp"/>
    <property type="match status" value="1"/>
</dbReference>
<dbReference type="InterPro" id="IPR058792">
    <property type="entry name" value="Beta-barrel_RND_2"/>
</dbReference>
<dbReference type="Pfam" id="PF25954">
    <property type="entry name" value="Beta-barrel_RND_2"/>
    <property type="match status" value="1"/>
</dbReference>
<feature type="domain" description="Multidrug resistance protein MdtA-like barrel-sandwich hybrid" evidence="3">
    <location>
        <begin position="91"/>
        <end position="215"/>
    </location>
</feature>
<dbReference type="InterPro" id="IPR058625">
    <property type="entry name" value="MdtA-like_BSH"/>
</dbReference>
<dbReference type="PANTHER" id="PTHR30469">
    <property type="entry name" value="MULTIDRUG RESISTANCE PROTEIN MDTA"/>
    <property type="match status" value="1"/>
</dbReference>
<keyword evidence="6" id="KW-1185">Reference proteome</keyword>
<dbReference type="Gene3D" id="2.40.30.170">
    <property type="match status" value="1"/>
</dbReference>
<evidence type="ECO:0000259" key="3">
    <source>
        <dbReference type="Pfam" id="PF25917"/>
    </source>
</evidence>
<dbReference type="Gene3D" id="2.40.50.100">
    <property type="match status" value="1"/>
</dbReference>
<feature type="domain" description="CusB-like beta-barrel" evidence="4">
    <location>
        <begin position="223"/>
        <end position="294"/>
    </location>
</feature>
<evidence type="ECO:0000313" key="5">
    <source>
        <dbReference type="EMBL" id="SUZ30650.1"/>
    </source>
</evidence>